<dbReference type="GO" id="GO:0070008">
    <property type="term" value="F:serine-type exopeptidase activity"/>
    <property type="evidence" value="ECO:0007669"/>
    <property type="project" value="InterPro"/>
</dbReference>
<evidence type="ECO:0000313" key="7">
    <source>
        <dbReference type="Proteomes" id="UP000054047"/>
    </source>
</evidence>
<evidence type="ECO:0000313" key="6">
    <source>
        <dbReference type="EMBL" id="KIH51317.1"/>
    </source>
</evidence>
<dbReference type="PANTHER" id="PTHR11010">
    <property type="entry name" value="PROTEASE S28 PRO-X CARBOXYPEPTIDASE-RELATED"/>
    <property type="match status" value="1"/>
</dbReference>
<sequence>MIGGEGPQSSKWVLNENITYLTWAKKFGATVYALEHRYYGDSIVGGTEDDPNPDLTYLSSIQMLYDVANFIRNVNFNTNTSAPWIAFGGSYPGKDPFKKIAYVM</sequence>
<gene>
    <name evidence="6" type="ORF">ANCDUO_18598</name>
</gene>
<keyword evidence="7" id="KW-1185">Reference proteome</keyword>
<dbReference type="SUPFAM" id="SSF53474">
    <property type="entry name" value="alpha/beta-Hydrolases"/>
    <property type="match status" value="1"/>
</dbReference>
<dbReference type="InterPro" id="IPR029058">
    <property type="entry name" value="AB_hydrolase_fold"/>
</dbReference>
<dbReference type="Gene3D" id="3.40.50.1820">
    <property type="entry name" value="alpha/beta hydrolase"/>
    <property type="match status" value="1"/>
</dbReference>
<name>A0A0C2CNI8_9BILA</name>
<evidence type="ECO:0000256" key="4">
    <source>
        <dbReference type="ARBA" id="ARBA00022801"/>
    </source>
</evidence>
<keyword evidence="5" id="KW-0325">Glycoprotein</keyword>
<organism evidence="6 7">
    <name type="scientific">Ancylostoma duodenale</name>
    <dbReference type="NCBI Taxonomy" id="51022"/>
    <lineage>
        <taxon>Eukaryota</taxon>
        <taxon>Metazoa</taxon>
        <taxon>Ecdysozoa</taxon>
        <taxon>Nematoda</taxon>
        <taxon>Chromadorea</taxon>
        <taxon>Rhabditida</taxon>
        <taxon>Rhabditina</taxon>
        <taxon>Rhabditomorpha</taxon>
        <taxon>Strongyloidea</taxon>
        <taxon>Ancylostomatidae</taxon>
        <taxon>Ancylostomatinae</taxon>
        <taxon>Ancylostoma</taxon>
    </lineage>
</organism>
<dbReference type="PANTHER" id="PTHR11010:SF105">
    <property type="entry name" value="PEPTIDASE S28-RELATED"/>
    <property type="match status" value="1"/>
</dbReference>
<dbReference type="GO" id="GO:0006508">
    <property type="term" value="P:proteolysis"/>
    <property type="evidence" value="ECO:0007669"/>
    <property type="project" value="UniProtKB-KW"/>
</dbReference>
<keyword evidence="2" id="KW-0645">Protease</keyword>
<evidence type="ECO:0000256" key="2">
    <source>
        <dbReference type="ARBA" id="ARBA00022670"/>
    </source>
</evidence>
<evidence type="ECO:0000256" key="5">
    <source>
        <dbReference type="ARBA" id="ARBA00023180"/>
    </source>
</evidence>
<dbReference type="Proteomes" id="UP000054047">
    <property type="component" value="Unassembled WGS sequence"/>
</dbReference>
<evidence type="ECO:0008006" key="8">
    <source>
        <dbReference type="Google" id="ProtNLM"/>
    </source>
</evidence>
<keyword evidence="4" id="KW-0378">Hydrolase</keyword>
<proteinExistence type="inferred from homology"/>
<reference evidence="6 7" key="1">
    <citation type="submission" date="2013-12" db="EMBL/GenBank/DDBJ databases">
        <title>Draft genome of the parsitic nematode Ancylostoma duodenale.</title>
        <authorList>
            <person name="Mitreva M."/>
        </authorList>
    </citation>
    <scope>NUCLEOTIDE SEQUENCE [LARGE SCALE GENOMIC DNA]</scope>
    <source>
        <strain evidence="6 7">Zhejiang</strain>
    </source>
</reference>
<accession>A0A0C2CNI8</accession>
<dbReference type="InterPro" id="IPR008758">
    <property type="entry name" value="Peptidase_S28"/>
</dbReference>
<evidence type="ECO:0000256" key="1">
    <source>
        <dbReference type="ARBA" id="ARBA00011079"/>
    </source>
</evidence>
<protein>
    <recommendedName>
        <fullName evidence="8">Serine carboxypeptidase S28</fullName>
    </recommendedName>
</protein>
<dbReference type="Pfam" id="PF05577">
    <property type="entry name" value="Peptidase_S28"/>
    <property type="match status" value="1"/>
</dbReference>
<comment type="similarity">
    <text evidence="1">Belongs to the peptidase S28 family.</text>
</comment>
<evidence type="ECO:0000256" key="3">
    <source>
        <dbReference type="ARBA" id="ARBA00022729"/>
    </source>
</evidence>
<dbReference type="AlphaFoldDB" id="A0A0C2CNI8"/>
<keyword evidence="3" id="KW-0732">Signal</keyword>
<dbReference type="EMBL" id="KN746983">
    <property type="protein sequence ID" value="KIH51317.1"/>
    <property type="molecule type" value="Genomic_DNA"/>
</dbReference>
<dbReference type="GO" id="GO:0008239">
    <property type="term" value="F:dipeptidyl-peptidase activity"/>
    <property type="evidence" value="ECO:0007669"/>
    <property type="project" value="TreeGrafter"/>
</dbReference>
<dbReference type="OrthoDB" id="1735038at2759"/>